<gene>
    <name evidence="8" type="ORF">LEA_05098</name>
</gene>
<reference evidence="8" key="1">
    <citation type="journal article" date="2013" name="Environ. Microbiol.">
        <title>Microbiota from the distal guts of lean and obese adolescents exhibit partial functional redundancy besides clear differences in community structure.</title>
        <authorList>
            <person name="Ferrer M."/>
            <person name="Ruiz A."/>
            <person name="Lanza F."/>
            <person name="Haange S.B."/>
            <person name="Oberbach A."/>
            <person name="Till H."/>
            <person name="Bargiela R."/>
            <person name="Campoy C."/>
            <person name="Segura M.T."/>
            <person name="Richter M."/>
            <person name="von Bergen M."/>
            <person name="Seifert J."/>
            <person name="Suarez A."/>
        </authorList>
    </citation>
    <scope>NUCLEOTIDE SEQUENCE</scope>
</reference>
<dbReference type="Gene3D" id="3.40.50.300">
    <property type="entry name" value="P-loop containing nucleotide triphosphate hydrolases"/>
    <property type="match status" value="1"/>
</dbReference>
<keyword evidence="3" id="KW-0547">Nucleotide-binding</keyword>
<evidence type="ECO:0000256" key="3">
    <source>
        <dbReference type="ARBA" id="ARBA00022741"/>
    </source>
</evidence>
<feature type="domain" description="ATPase F1/V1/A1 complex alpha/beta subunit N-terminal" evidence="7">
    <location>
        <begin position="9"/>
        <end position="71"/>
    </location>
</feature>
<keyword evidence="2" id="KW-0813">Transport</keyword>
<dbReference type="EMBL" id="AJWY01003339">
    <property type="protein sequence ID" value="EKC75636.1"/>
    <property type="molecule type" value="Genomic_DNA"/>
</dbReference>
<proteinExistence type="inferred from homology"/>
<comment type="similarity">
    <text evidence="1">Belongs to the ATPase alpha/beta chains family.</text>
</comment>
<keyword evidence="6" id="KW-0406">Ion transport</keyword>
<dbReference type="GO" id="GO:0046034">
    <property type="term" value="P:ATP metabolic process"/>
    <property type="evidence" value="ECO:0007669"/>
    <property type="project" value="InterPro"/>
</dbReference>
<evidence type="ECO:0000313" key="8">
    <source>
        <dbReference type="EMBL" id="EKC75636.1"/>
    </source>
</evidence>
<dbReference type="PANTHER" id="PTHR43607">
    <property type="entry name" value="V-TYPE PROTON ATPASE CATALYTIC SUBUNIT A"/>
    <property type="match status" value="1"/>
</dbReference>
<dbReference type="PANTHER" id="PTHR43607:SF1">
    <property type="entry name" value="H(+)-TRANSPORTING TWO-SECTOR ATPASE"/>
    <property type="match status" value="1"/>
</dbReference>
<dbReference type="InterPro" id="IPR027417">
    <property type="entry name" value="P-loop_NTPase"/>
</dbReference>
<name>K1UVG7_9ZZZZ</name>
<dbReference type="SUPFAM" id="SSF50615">
    <property type="entry name" value="N-terminal domain of alpha and beta subunits of F1 ATP synthase"/>
    <property type="match status" value="1"/>
</dbReference>
<dbReference type="Gene3D" id="2.40.30.20">
    <property type="match status" value="1"/>
</dbReference>
<dbReference type="InterPro" id="IPR022878">
    <property type="entry name" value="V-ATPase_asu"/>
</dbReference>
<dbReference type="InterPro" id="IPR004100">
    <property type="entry name" value="ATPase_F1/V1/A1_a/bsu_N"/>
</dbReference>
<accession>K1UVG7</accession>
<keyword evidence="5" id="KW-1278">Translocase</keyword>
<dbReference type="GO" id="GO:0046961">
    <property type="term" value="F:proton-transporting ATPase activity, rotational mechanism"/>
    <property type="evidence" value="ECO:0007669"/>
    <property type="project" value="InterPro"/>
</dbReference>
<evidence type="ECO:0000256" key="2">
    <source>
        <dbReference type="ARBA" id="ARBA00022448"/>
    </source>
</evidence>
<organism evidence="8">
    <name type="scientific">human gut metagenome</name>
    <dbReference type="NCBI Taxonomy" id="408170"/>
    <lineage>
        <taxon>unclassified sequences</taxon>
        <taxon>metagenomes</taxon>
        <taxon>organismal metagenomes</taxon>
    </lineage>
</organism>
<evidence type="ECO:0000256" key="5">
    <source>
        <dbReference type="ARBA" id="ARBA00022967"/>
    </source>
</evidence>
<feature type="non-terminal residue" evidence="8">
    <location>
        <position position="144"/>
    </location>
</feature>
<evidence type="ECO:0000259" key="7">
    <source>
        <dbReference type="Pfam" id="PF02874"/>
    </source>
</evidence>
<dbReference type="AlphaFoldDB" id="K1UVG7"/>
<dbReference type="InterPro" id="IPR023366">
    <property type="entry name" value="ATP_synth_asu-like_sf"/>
</dbReference>
<keyword evidence="4" id="KW-0067">ATP-binding</keyword>
<evidence type="ECO:0000256" key="1">
    <source>
        <dbReference type="ARBA" id="ARBA00008936"/>
    </source>
</evidence>
<comment type="caution">
    <text evidence="8">The sequence shown here is derived from an EMBL/GenBank/DDBJ whole genome shotgun (WGS) entry which is preliminary data.</text>
</comment>
<evidence type="ECO:0000256" key="4">
    <source>
        <dbReference type="ARBA" id="ARBA00022840"/>
    </source>
</evidence>
<sequence length="144" mass="15538">MIYLSENVIFGINGPVVTIKGETDLSMMEMVYVGKEKLIGEVIGLDKKMTTIQVYEETTGLKPGEPVYSTGLPMSVTLGPGIIGNIFDGIERPLPAIEKKFGAFIGKGAQFSPLDTEKKYKVTLKVKVGDTLSGGDIYAECPET</sequence>
<dbReference type="GO" id="GO:0005524">
    <property type="term" value="F:ATP binding"/>
    <property type="evidence" value="ECO:0007669"/>
    <property type="project" value="UniProtKB-KW"/>
</dbReference>
<protein>
    <submittedName>
        <fullName evidence="8">Protein containing ATPase, F1/V1/A1 complex, alpha/beta subunit</fullName>
    </submittedName>
</protein>
<dbReference type="InterPro" id="IPR036121">
    <property type="entry name" value="ATPase_F1/V1/A1_a/bsu_N_sf"/>
</dbReference>
<evidence type="ECO:0000256" key="6">
    <source>
        <dbReference type="ARBA" id="ARBA00023065"/>
    </source>
</evidence>
<dbReference type="Pfam" id="PF02874">
    <property type="entry name" value="ATP-synt_ab_N"/>
    <property type="match status" value="1"/>
</dbReference>